<evidence type="ECO:0000256" key="1">
    <source>
        <dbReference type="SAM" id="MobiDB-lite"/>
    </source>
</evidence>
<feature type="domain" description="DUF1510" evidence="3">
    <location>
        <begin position="127"/>
        <end position="217"/>
    </location>
</feature>
<gene>
    <name evidence="4" type="ORF">J2Z82_000546</name>
</gene>
<evidence type="ECO:0000256" key="2">
    <source>
        <dbReference type="SAM" id="Phobius"/>
    </source>
</evidence>
<evidence type="ECO:0000313" key="5">
    <source>
        <dbReference type="Proteomes" id="UP001519328"/>
    </source>
</evidence>
<feature type="compositionally biased region" description="Low complexity" evidence="1">
    <location>
        <begin position="89"/>
        <end position="101"/>
    </location>
</feature>
<name>A0ABS4H9N5_9BACI</name>
<comment type="caution">
    <text evidence="4">The sequence shown here is derived from an EMBL/GenBank/DDBJ whole genome shotgun (WGS) entry which is preliminary data.</text>
</comment>
<evidence type="ECO:0000313" key="4">
    <source>
        <dbReference type="EMBL" id="MBP1947620.1"/>
    </source>
</evidence>
<protein>
    <submittedName>
        <fullName evidence="4">Cytoskeletal protein RodZ</fullName>
    </submittedName>
</protein>
<dbReference type="EMBL" id="JAGGKK010000002">
    <property type="protein sequence ID" value="MBP1947620.1"/>
    <property type="molecule type" value="Genomic_DNA"/>
</dbReference>
<feature type="compositionally biased region" description="Acidic residues" evidence="1">
    <location>
        <begin position="62"/>
        <end position="71"/>
    </location>
</feature>
<feature type="region of interest" description="Disordered" evidence="1">
    <location>
        <begin position="50"/>
        <end position="139"/>
    </location>
</feature>
<reference evidence="4 5" key="1">
    <citation type="submission" date="2021-03" db="EMBL/GenBank/DDBJ databases">
        <title>Genomic Encyclopedia of Type Strains, Phase IV (KMG-IV): sequencing the most valuable type-strain genomes for metagenomic binning, comparative biology and taxonomic classification.</title>
        <authorList>
            <person name="Goeker M."/>
        </authorList>
    </citation>
    <scope>NUCLEOTIDE SEQUENCE [LARGE SCALE GENOMIC DNA]</scope>
    <source>
        <strain evidence="4 5">DSM 21085</strain>
    </source>
</reference>
<dbReference type="Pfam" id="PF07423">
    <property type="entry name" value="DUF1510"/>
    <property type="match status" value="1"/>
</dbReference>
<keyword evidence="2" id="KW-0812">Transmembrane</keyword>
<feature type="transmembrane region" description="Helical" evidence="2">
    <location>
        <begin position="23"/>
        <end position="45"/>
    </location>
</feature>
<proteinExistence type="predicted"/>
<feature type="compositionally biased region" description="Polar residues" evidence="1">
    <location>
        <begin position="50"/>
        <end position="59"/>
    </location>
</feature>
<organism evidence="4 5">
    <name type="scientific">Virgibacillus litoralis</name>
    <dbReference type="NCBI Taxonomy" id="578221"/>
    <lineage>
        <taxon>Bacteria</taxon>
        <taxon>Bacillati</taxon>
        <taxon>Bacillota</taxon>
        <taxon>Bacilli</taxon>
        <taxon>Bacillales</taxon>
        <taxon>Bacillaceae</taxon>
        <taxon>Virgibacillus</taxon>
    </lineage>
</organism>
<dbReference type="InterPro" id="IPR009988">
    <property type="entry name" value="DUF1510"/>
</dbReference>
<dbReference type="Proteomes" id="UP001519328">
    <property type="component" value="Unassembled WGS sequence"/>
</dbReference>
<feature type="compositionally biased region" description="Acidic residues" evidence="1">
    <location>
        <begin position="102"/>
        <end position="115"/>
    </location>
</feature>
<keyword evidence="5" id="KW-1185">Reference proteome</keyword>
<keyword evidence="2" id="KW-1133">Transmembrane helix</keyword>
<dbReference type="RefSeq" id="WP_209479243.1">
    <property type="nucleotide sequence ID" value="NZ_JAGGKK010000002.1"/>
</dbReference>
<accession>A0ABS4H9N5</accession>
<keyword evidence="2" id="KW-0472">Membrane</keyword>
<sequence length="227" mass="25689">MSDFNDYSRVDKFEKRRKNTKSLSVFLVLGSLLFIVLLGVIIFGGDNEADQSAENQSNAAPEESEQPESPDESTPKEDEQSATEENESENSNSTSDSSNDTGTEEENNNDAETEQAEPSGDNVADAYTGNWEPVGTEQTGQHTINYTENSQDRNEMRKAVALATDLNEDNFTMWWIERNGNQKVKTTTSNPDESKIYRVYLTWVDGQGWKPTKVEKLKENDQKYRFE</sequence>
<evidence type="ECO:0000259" key="3">
    <source>
        <dbReference type="Pfam" id="PF07423"/>
    </source>
</evidence>